<gene>
    <name evidence="1" type="ORF">CHARACLAT_010075</name>
</gene>
<keyword evidence="2" id="KW-1185">Reference proteome</keyword>
<comment type="caution">
    <text evidence="1">The sequence shown here is derived from an EMBL/GenBank/DDBJ whole genome shotgun (WGS) entry which is preliminary data.</text>
</comment>
<protein>
    <submittedName>
        <fullName evidence="1">Uncharacterized protein</fullName>
    </submittedName>
</protein>
<organism evidence="1 2">
    <name type="scientific">Characodon lateralis</name>
    <dbReference type="NCBI Taxonomy" id="208331"/>
    <lineage>
        <taxon>Eukaryota</taxon>
        <taxon>Metazoa</taxon>
        <taxon>Chordata</taxon>
        <taxon>Craniata</taxon>
        <taxon>Vertebrata</taxon>
        <taxon>Euteleostomi</taxon>
        <taxon>Actinopterygii</taxon>
        <taxon>Neopterygii</taxon>
        <taxon>Teleostei</taxon>
        <taxon>Neoteleostei</taxon>
        <taxon>Acanthomorphata</taxon>
        <taxon>Ovalentaria</taxon>
        <taxon>Atherinomorphae</taxon>
        <taxon>Cyprinodontiformes</taxon>
        <taxon>Goodeidae</taxon>
        <taxon>Characodon</taxon>
    </lineage>
</organism>
<sequence length="69" mass="7752">MGKISMLSKHRKLEEQVNNTSATSYNFWKLKRGERGLGTMGKNNAEMITEGVSKQKASTEENDIFKGQS</sequence>
<accession>A0ABU7CR47</accession>
<dbReference type="Proteomes" id="UP001352852">
    <property type="component" value="Unassembled WGS sequence"/>
</dbReference>
<dbReference type="EMBL" id="JAHUTJ010000630">
    <property type="protein sequence ID" value="MED6263983.1"/>
    <property type="molecule type" value="Genomic_DNA"/>
</dbReference>
<evidence type="ECO:0000313" key="2">
    <source>
        <dbReference type="Proteomes" id="UP001352852"/>
    </source>
</evidence>
<reference evidence="1 2" key="1">
    <citation type="submission" date="2021-06" db="EMBL/GenBank/DDBJ databases">
        <authorList>
            <person name="Palmer J.M."/>
        </authorList>
    </citation>
    <scope>NUCLEOTIDE SEQUENCE [LARGE SCALE GENOMIC DNA]</scope>
    <source>
        <strain evidence="1 2">CL_MEX2019</strain>
        <tissue evidence="1">Muscle</tissue>
    </source>
</reference>
<evidence type="ECO:0000313" key="1">
    <source>
        <dbReference type="EMBL" id="MED6263983.1"/>
    </source>
</evidence>
<proteinExistence type="predicted"/>
<name>A0ABU7CR47_9TELE</name>